<keyword evidence="6 8" id="KW-1133">Transmembrane helix</keyword>
<dbReference type="PROSITE" id="PS50928">
    <property type="entry name" value="ABC_TM1"/>
    <property type="match status" value="1"/>
</dbReference>
<keyword evidence="5 8" id="KW-0812">Transmembrane</keyword>
<feature type="transmembrane region" description="Helical" evidence="8">
    <location>
        <begin position="64"/>
        <end position="88"/>
    </location>
</feature>
<proteinExistence type="inferred from homology"/>
<evidence type="ECO:0000256" key="3">
    <source>
        <dbReference type="ARBA" id="ARBA00022475"/>
    </source>
</evidence>
<comment type="subcellular location">
    <subcellularLocation>
        <location evidence="1">Cell inner membrane</location>
        <topology evidence="1">Multi-pass membrane protein</topology>
    </subcellularLocation>
    <subcellularLocation>
        <location evidence="8">Cell membrane</location>
        <topology evidence="8">Multi-pass membrane protein</topology>
    </subcellularLocation>
</comment>
<feature type="transmembrane region" description="Helical" evidence="8">
    <location>
        <begin position="12"/>
        <end position="34"/>
    </location>
</feature>
<dbReference type="Proteomes" id="UP001160130">
    <property type="component" value="Unassembled WGS sequence"/>
</dbReference>
<feature type="transmembrane region" description="Helical" evidence="8">
    <location>
        <begin position="177"/>
        <end position="199"/>
    </location>
</feature>
<evidence type="ECO:0000256" key="7">
    <source>
        <dbReference type="ARBA" id="ARBA00023136"/>
    </source>
</evidence>
<evidence type="ECO:0000256" key="1">
    <source>
        <dbReference type="ARBA" id="ARBA00004429"/>
    </source>
</evidence>
<evidence type="ECO:0000313" key="11">
    <source>
        <dbReference type="Proteomes" id="UP001160130"/>
    </source>
</evidence>
<dbReference type="EMBL" id="JARXVE010000002">
    <property type="protein sequence ID" value="MDH6195262.1"/>
    <property type="molecule type" value="Genomic_DNA"/>
</dbReference>
<dbReference type="PANTHER" id="PTHR43357">
    <property type="entry name" value="INNER MEMBRANE ABC TRANSPORTER PERMEASE PROTEIN YDCV"/>
    <property type="match status" value="1"/>
</dbReference>
<evidence type="ECO:0000256" key="4">
    <source>
        <dbReference type="ARBA" id="ARBA00022519"/>
    </source>
</evidence>
<dbReference type="CDD" id="cd06261">
    <property type="entry name" value="TM_PBP2"/>
    <property type="match status" value="1"/>
</dbReference>
<keyword evidence="4" id="KW-0997">Cell inner membrane</keyword>
<feature type="transmembrane region" description="Helical" evidence="8">
    <location>
        <begin position="235"/>
        <end position="255"/>
    </location>
</feature>
<dbReference type="Pfam" id="PF00528">
    <property type="entry name" value="BPD_transp_1"/>
    <property type="match status" value="1"/>
</dbReference>
<comment type="caution">
    <text evidence="10">The sequence shown here is derived from an EMBL/GenBank/DDBJ whole genome shotgun (WGS) entry which is preliminary data.</text>
</comment>
<evidence type="ECO:0000256" key="6">
    <source>
        <dbReference type="ARBA" id="ARBA00022989"/>
    </source>
</evidence>
<dbReference type="PANTHER" id="PTHR43357:SF4">
    <property type="entry name" value="INNER MEMBRANE ABC TRANSPORTER PERMEASE PROTEIN YDCV"/>
    <property type="match status" value="1"/>
</dbReference>
<evidence type="ECO:0000256" key="2">
    <source>
        <dbReference type="ARBA" id="ARBA00022448"/>
    </source>
</evidence>
<gene>
    <name evidence="10" type="ORF">M2272_001891</name>
</gene>
<keyword evidence="2 8" id="KW-0813">Transport</keyword>
<reference evidence="10 11" key="1">
    <citation type="submission" date="2023-04" db="EMBL/GenBank/DDBJ databases">
        <title>Forest soil microbial communities from Buena Vista Peninsula, Colon Province, Panama.</title>
        <authorList>
            <person name="Bouskill N."/>
        </authorList>
    </citation>
    <scope>NUCLEOTIDE SEQUENCE [LARGE SCALE GENOMIC DNA]</scope>
    <source>
        <strain evidence="10 11">AC80</strain>
    </source>
</reference>
<feature type="transmembrane region" description="Helical" evidence="8">
    <location>
        <begin position="136"/>
        <end position="156"/>
    </location>
</feature>
<keyword evidence="11" id="KW-1185">Reference proteome</keyword>
<protein>
    <submittedName>
        <fullName evidence="10">Spermidine/putrescine transport system permease protein</fullName>
    </submittedName>
</protein>
<accession>A0ABT6KX22</accession>
<evidence type="ECO:0000256" key="5">
    <source>
        <dbReference type="ARBA" id="ARBA00022692"/>
    </source>
</evidence>
<evidence type="ECO:0000256" key="8">
    <source>
        <dbReference type="RuleBase" id="RU363032"/>
    </source>
</evidence>
<evidence type="ECO:0000313" key="10">
    <source>
        <dbReference type="EMBL" id="MDH6195262.1"/>
    </source>
</evidence>
<name>A0ABT6KX22_9MYCO</name>
<dbReference type="RefSeq" id="WP_280831864.1">
    <property type="nucleotide sequence ID" value="NZ_JARXVE010000002.1"/>
</dbReference>
<feature type="domain" description="ABC transmembrane type-1" evidence="9">
    <location>
        <begin position="65"/>
        <end position="253"/>
    </location>
</feature>
<dbReference type="InterPro" id="IPR035906">
    <property type="entry name" value="MetI-like_sf"/>
</dbReference>
<keyword evidence="3" id="KW-1003">Cell membrane</keyword>
<organism evidence="10 11">
    <name type="scientific">Mycolicibacterium frederiksbergense</name>
    <dbReference type="NCBI Taxonomy" id="117567"/>
    <lineage>
        <taxon>Bacteria</taxon>
        <taxon>Bacillati</taxon>
        <taxon>Actinomycetota</taxon>
        <taxon>Actinomycetes</taxon>
        <taxon>Mycobacteriales</taxon>
        <taxon>Mycobacteriaceae</taxon>
        <taxon>Mycolicibacterium</taxon>
    </lineage>
</organism>
<dbReference type="SUPFAM" id="SSF161098">
    <property type="entry name" value="MetI-like"/>
    <property type="match status" value="1"/>
</dbReference>
<comment type="similarity">
    <text evidence="8">Belongs to the binding-protein-dependent transport system permease family.</text>
</comment>
<dbReference type="Gene3D" id="1.10.3720.10">
    <property type="entry name" value="MetI-like"/>
    <property type="match status" value="1"/>
</dbReference>
<dbReference type="InterPro" id="IPR000515">
    <property type="entry name" value="MetI-like"/>
</dbReference>
<keyword evidence="7 8" id="KW-0472">Membrane</keyword>
<feature type="transmembrane region" description="Helical" evidence="8">
    <location>
        <begin position="100"/>
        <end position="124"/>
    </location>
</feature>
<evidence type="ECO:0000259" key="9">
    <source>
        <dbReference type="PROSITE" id="PS50928"/>
    </source>
</evidence>
<sequence length="266" mass="28020">MDETTRAGWGLRAWAVLVAVLLVAPLLVVIPISFAAKPSFKFPPDGYSVSWYADLFTDHRWTSAIGTSLLVGLLVTVISTVLGTAAALGIHRHGGRAATVVTGILVAPMIVPGIVSAVAIYSVYLRWSLTGNLQGFLLAHTVLAMPFVVITVLSSLRSTDPVLERAAAILGAGPWRTFVRVTLPGIARGIGSGALFAFVTSFDEVVAASFLQSPAIRTLPIEMFVSVTNEVDPTIAAVSTVILALTTVVALLPLLTRNRKPKGGSH</sequence>